<dbReference type="Proteomes" id="UP000238479">
    <property type="component" value="Chromosome 1"/>
</dbReference>
<dbReference type="Gramene" id="PRQ55256">
    <property type="protein sequence ID" value="PRQ55256"/>
    <property type="gene ID" value="RchiOBHm_Chr1g0322571"/>
</dbReference>
<gene>
    <name evidence="1" type="ORF">RchiOBHm_Chr1g0322571</name>
</gene>
<evidence type="ECO:0000313" key="2">
    <source>
        <dbReference type="Proteomes" id="UP000238479"/>
    </source>
</evidence>
<dbReference type="EMBL" id="PDCK01000039">
    <property type="protein sequence ID" value="PRQ55256.1"/>
    <property type="molecule type" value="Genomic_DNA"/>
</dbReference>
<sequence>MMIRDLLNSNCSCLACDFIADILVCCCMIRNRRLASFFVSVEVSLICMKHAVL</sequence>
<evidence type="ECO:0000313" key="1">
    <source>
        <dbReference type="EMBL" id="PRQ55256.1"/>
    </source>
</evidence>
<dbReference type="AlphaFoldDB" id="A0A2P6S9C1"/>
<comment type="caution">
    <text evidence="1">The sequence shown here is derived from an EMBL/GenBank/DDBJ whole genome shotgun (WGS) entry which is preliminary data.</text>
</comment>
<organism evidence="1 2">
    <name type="scientific">Rosa chinensis</name>
    <name type="common">China rose</name>
    <dbReference type="NCBI Taxonomy" id="74649"/>
    <lineage>
        <taxon>Eukaryota</taxon>
        <taxon>Viridiplantae</taxon>
        <taxon>Streptophyta</taxon>
        <taxon>Embryophyta</taxon>
        <taxon>Tracheophyta</taxon>
        <taxon>Spermatophyta</taxon>
        <taxon>Magnoliopsida</taxon>
        <taxon>eudicotyledons</taxon>
        <taxon>Gunneridae</taxon>
        <taxon>Pentapetalae</taxon>
        <taxon>rosids</taxon>
        <taxon>fabids</taxon>
        <taxon>Rosales</taxon>
        <taxon>Rosaceae</taxon>
        <taxon>Rosoideae</taxon>
        <taxon>Rosoideae incertae sedis</taxon>
        <taxon>Rosa</taxon>
    </lineage>
</organism>
<accession>A0A2P6S9C1</accession>
<reference evidence="1 2" key="1">
    <citation type="journal article" date="2018" name="Nat. Genet.">
        <title>The Rosa genome provides new insights in the design of modern roses.</title>
        <authorList>
            <person name="Bendahmane M."/>
        </authorList>
    </citation>
    <scope>NUCLEOTIDE SEQUENCE [LARGE SCALE GENOMIC DNA]</scope>
    <source>
        <strain evidence="2">cv. Old Blush</strain>
    </source>
</reference>
<name>A0A2P6S9C1_ROSCH</name>
<protein>
    <submittedName>
        <fullName evidence="1">Uncharacterized protein</fullName>
    </submittedName>
</protein>
<keyword evidence="2" id="KW-1185">Reference proteome</keyword>
<proteinExistence type="predicted"/>